<name>A0ABT5D5G7_9BACT</name>
<organism evidence="2 3">
    <name type="scientific">Stigmatella ashevillensis</name>
    <dbReference type="NCBI Taxonomy" id="2995309"/>
    <lineage>
        <taxon>Bacteria</taxon>
        <taxon>Pseudomonadati</taxon>
        <taxon>Myxococcota</taxon>
        <taxon>Myxococcia</taxon>
        <taxon>Myxococcales</taxon>
        <taxon>Cystobacterineae</taxon>
        <taxon>Archangiaceae</taxon>
        <taxon>Stigmatella</taxon>
    </lineage>
</organism>
<dbReference type="InterPro" id="IPR011042">
    <property type="entry name" value="6-blade_b-propeller_TolB-like"/>
</dbReference>
<evidence type="ECO:0000256" key="1">
    <source>
        <dbReference type="SAM" id="SignalP"/>
    </source>
</evidence>
<reference evidence="2 3" key="1">
    <citation type="submission" date="2022-11" db="EMBL/GenBank/DDBJ databases">
        <title>Minimal conservation of predation-associated metabolite biosynthetic gene clusters underscores biosynthetic potential of Myxococcota including descriptions for ten novel species: Archangium lansinium sp. nov., Myxococcus landrumus sp. nov., Nannocystis bai.</title>
        <authorList>
            <person name="Ahearne A."/>
            <person name="Stevens C."/>
            <person name="Dowd S."/>
        </authorList>
    </citation>
    <scope>NUCLEOTIDE SEQUENCE [LARGE SCALE GENOMIC DNA]</scope>
    <source>
        <strain evidence="2 3">NCWAL01</strain>
    </source>
</reference>
<feature type="signal peptide" evidence="1">
    <location>
        <begin position="1"/>
        <end position="25"/>
    </location>
</feature>
<accession>A0ABT5D5G7</accession>
<dbReference type="Gene3D" id="2.120.10.30">
    <property type="entry name" value="TolB, C-terminal domain"/>
    <property type="match status" value="1"/>
</dbReference>
<gene>
    <name evidence="2" type="ORF">POL68_10570</name>
</gene>
<sequence>MRVFGRFLKCAAVASASLIGSSALASANEVVCRLPRGGTHITFANEDTREAMAWGPGGFAIAPDGTYWIADTAARRLLHYGRDCQQLGVIEPKDVVGITALAVSKDSLYVLDVSAAEPTVLHLGLSGVEHGRHVVDRRVTGVALGERGNLLVESDYGARFEQLLDRDGRVARAAVAGLSREGVSYQASPADLSQNEAHTGTLTVGGRTVSVSVPNDLGGLRVLSVGSDGGFFAKLDEVALVSDFRVDQTVRRYDREGRLLGMARVPLAERYTYVQANVATAPDGDAFILHTTREGAEIQRLVFRQTLPSILPVVRERPVPERLEAHPLACRGAEDMALAGNHFADFVRGYSATNISGSCDGRTKPTFLVNANTAYRGVAYDWGGFDTVASYDSALYANKTAGDIHTAAVESCSVGVDCSGYVSHAWGTPGKHGTSTLPNISWVLPNRSSLAKGDILNCADSHVVMFDYYTSNGIFMWEATLSNNFDRAVHINREWAYFSACYVPRRYNSKC</sequence>
<dbReference type="EMBL" id="JAQNDM010000002">
    <property type="protein sequence ID" value="MDC0708910.1"/>
    <property type="molecule type" value="Genomic_DNA"/>
</dbReference>
<dbReference type="Proteomes" id="UP001221838">
    <property type="component" value="Unassembled WGS sequence"/>
</dbReference>
<feature type="chain" id="PRO_5046507856" evidence="1">
    <location>
        <begin position="26"/>
        <end position="511"/>
    </location>
</feature>
<proteinExistence type="predicted"/>
<keyword evidence="3" id="KW-1185">Reference proteome</keyword>
<dbReference type="SUPFAM" id="SSF101898">
    <property type="entry name" value="NHL repeat"/>
    <property type="match status" value="1"/>
</dbReference>
<dbReference type="RefSeq" id="WP_272137016.1">
    <property type="nucleotide sequence ID" value="NZ_JAQNDM010000002.1"/>
</dbReference>
<comment type="caution">
    <text evidence="2">The sequence shown here is derived from an EMBL/GenBank/DDBJ whole genome shotgun (WGS) entry which is preliminary data.</text>
</comment>
<protein>
    <submittedName>
        <fullName evidence="2">Uncharacterized protein</fullName>
    </submittedName>
</protein>
<dbReference type="Gene3D" id="3.90.1720.10">
    <property type="entry name" value="endopeptidase domain like (from Nostoc punctiforme)"/>
    <property type="match status" value="1"/>
</dbReference>
<evidence type="ECO:0000313" key="3">
    <source>
        <dbReference type="Proteomes" id="UP001221838"/>
    </source>
</evidence>
<keyword evidence="1" id="KW-0732">Signal</keyword>
<evidence type="ECO:0000313" key="2">
    <source>
        <dbReference type="EMBL" id="MDC0708910.1"/>
    </source>
</evidence>